<keyword evidence="1" id="KW-1133">Transmembrane helix</keyword>
<feature type="transmembrane region" description="Helical" evidence="1">
    <location>
        <begin position="31"/>
        <end position="53"/>
    </location>
</feature>
<keyword evidence="3" id="KW-1185">Reference proteome</keyword>
<name>A0A1I5DMJ6_9RHOB</name>
<keyword evidence="1" id="KW-0812">Transmembrane</keyword>
<dbReference type="Proteomes" id="UP000198599">
    <property type="component" value="Unassembled WGS sequence"/>
</dbReference>
<dbReference type="EMBL" id="FOVP01000013">
    <property type="protein sequence ID" value="SFO00386.1"/>
    <property type="molecule type" value="Genomic_DNA"/>
</dbReference>
<organism evidence="2 3">
    <name type="scientific">Roseovarius lutimaris</name>
    <dbReference type="NCBI Taxonomy" id="1005928"/>
    <lineage>
        <taxon>Bacteria</taxon>
        <taxon>Pseudomonadati</taxon>
        <taxon>Pseudomonadota</taxon>
        <taxon>Alphaproteobacteria</taxon>
        <taxon>Rhodobacterales</taxon>
        <taxon>Roseobacteraceae</taxon>
        <taxon>Roseovarius</taxon>
    </lineage>
</organism>
<keyword evidence="1" id="KW-0472">Membrane</keyword>
<dbReference type="RefSeq" id="WP_218145664.1">
    <property type="nucleotide sequence ID" value="NZ_FOVP01000013.1"/>
</dbReference>
<evidence type="ECO:0000313" key="3">
    <source>
        <dbReference type="Proteomes" id="UP000198599"/>
    </source>
</evidence>
<protein>
    <submittedName>
        <fullName evidence="2">Uncharacterized protein</fullName>
    </submittedName>
</protein>
<feature type="transmembrane region" description="Helical" evidence="1">
    <location>
        <begin position="59"/>
        <end position="79"/>
    </location>
</feature>
<evidence type="ECO:0000313" key="2">
    <source>
        <dbReference type="EMBL" id="SFO00386.1"/>
    </source>
</evidence>
<accession>A0A1I5DMJ6</accession>
<evidence type="ECO:0000256" key="1">
    <source>
        <dbReference type="SAM" id="Phobius"/>
    </source>
</evidence>
<feature type="transmembrane region" description="Helical" evidence="1">
    <location>
        <begin position="91"/>
        <end position="111"/>
    </location>
</feature>
<dbReference type="AlphaFoldDB" id="A0A1I5DMJ6"/>
<reference evidence="3" key="1">
    <citation type="submission" date="2016-10" db="EMBL/GenBank/DDBJ databases">
        <authorList>
            <person name="Varghese N."/>
            <person name="Submissions S."/>
        </authorList>
    </citation>
    <scope>NUCLEOTIDE SEQUENCE [LARGE SCALE GENOMIC DNA]</scope>
    <source>
        <strain evidence="3">DSM 28463</strain>
    </source>
</reference>
<proteinExistence type="predicted"/>
<feature type="transmembrane region" description="Helical" evidence="1">
    <location>
        <begin position="6"/>
        <end position="24"/>
    </location>
</feature>
<gene>
    <name evidence="2" type="ORF">SAMN04487859_1134</name>
</gene>
<sequence length="112" mass="11420">MIIYAVIVLAIAALGGLYLAGHVLRDKLAPWAVSLLHAGLGALGLILLIAALLQGGAPQTVLIGFVILLVAALGGFFLASFHLRKKLPPQVAVVAHAGVGVVGFLIVLSQVV</sequence>